<evidence type="ECO:0000313" key="6">
    <source>
        <dbReference type="EMBL" id="SCW84946.1"/>
    </source>
</evidence>
<dbReference type="InterPro" id="IPR036390">
    <property type="entry name" value="WH_DNA-bd_sf"/>
</dbReference>
<dbReference type="InterPro" id="IPR005119">
    <property type="entry name" value="LysR_subst-bd"/>
</dbReference>
<dbReference type="STRING" id="177413.SAMN05660859_3157"/>
<dbReference type="InterPro" id="IPR000847">
    <property type="entry name" value="LysR_HTH_N"/>
</dbReference>
<keyword evidence="2" id="KW-0805">Transcription regulation</keyword>
<dbReference type="SUPFAM" id="SSF46785">
    <property type="entry name" value="Winged helix' DNA-binding domain"/>
    <property type="match status" value="1"/>
</dbReference>
<comment type="similarity">
    <text evidence="1">Belongs to the LysR transcriptional regulatory family.</text>
</comment>
<keyword evidence="3 6" id="KW-0238">DNA-binding</keyword>
<dbReference type="PROSITE" id="PS50931">
    <property type="entry name" value="HTH_LYSR"/>
    <property type="match status" value="1"/>
</dbReference>
<keyword evidence="4" id="KW-0804">Transcription</keyword>
<evidence type="ECO:0000256" key="4">
    <source>
        <dbReference type="ARBA" id="ARBA00023163"/>
    </source>
</evidence>
<dbReference type="Pfam" id="PF03466">
    <property type="entry name" value="LysR_substrate"/>
    <property type="match status" value="1"/>
</dbReference>
<organism evidence="6 7">
    <name type="scientific">Ancylobacter rudongensis</name>
    <dbReference type="NCBI Taxonomy" id="177413"/>
    <lineage>
        <taxon>Bacteria</taxon>
        <taxon>Pseudomonadati</taxon>
        <taxon>Pseudomonadota</taxon>
        <taxon>Alphaproteobacteria</taxon>
        <taxon>Hyphomicrobiales</taxon>
        <taxon>Xanthobacteraceae</taxon>
        <taxon>Ancylobacter</taxon>
    </lineage>
</organism>
<keyword evidence="7" id="KW-1185">Reference proteome</keyword>
<accession>A0A1G4TU47</accession>
<evidence type="ECO:0000259" key="5">
    <source>
        <dbReference type="PROSITE" id="PS50931"/>
    </source>
</evidence>
<dbReference type="InterPro" id="IPR050176">
    <property type="entry name" value="LTTR"/>
</dbReference>
<feature type="domain" description="HTH lysR-type" evidence="5">
    <location>
        <begin position="36"/>
        <end position="93"/>
    </location>
</feature>
<dbReference type="EMBL" id="FMTP01000005">
    <property type="protein sequence ID" value="SCW84946.1"/>
    <property type="molecule type" value="Genomic_DNA"/>
</dbReference>
<dbReference type="Pfam" id="PF00126">
    <property type="entry name" value="HTH_1"/>
    <property type="match status" value="1"/>
</dbReference>
<gene>
    <name evidence="6" type="ORF">SAMN05660859_3157</name>
</gene>
<sequence>MARHKELASLAQSGKLILFHSDISEIDILMALIPDLDLALLRSFTVVARTGSISGACLQIGRTQSALSMQMHRLESALGQPLLHRSGSGVRLTTAGEKLLVHADALLARHDEILADMVGTGLRGSVSFGCPEDYSAAFLPELLRGFCALHPDVELRMVCAPTLELRPLLHRRQIEMALVSVPDPGGREVIRQEDFVWVANDPAPSVLGQASLPLALSAPLTLDYRAACAAMESVGRRYRVAFASNSLAGLIAIARSGHAIAVLTRMAVPPDLHIVTQGMPALPSIGIALEYADPSPSLAARALGAHIGAVLPALRSRAS</sequence>
<evidence type="ECO:0000256" key="3">
    <source>
        <dbReference type="ARBA" id="ARBA00023125"/>
    </source>
</evidence>
<dbReference type="PANTHER" id="PTHR30579:SF7">
    <property type="entry name" value="HTH-TYPE TRANSCRIPTIONAL REGULATOR LRHA-RELATED"/>
    <property type="match status" value="1"/>
</dbReference>
<dbReference type="Gene3D" id="1.10.10.10">
    <property type="entry name" value="Winged helix-like DNA-binding domain superfamily/Winged helix DNA-binding domain"/>
    <property type="match status" value="1"/>
</dbReference>
<evidence type="ECO:0000256" key="1">
    <source>
        <dbReference type="ARBA" id="ARBA00009437"/>
    </source>
</evidence>
<dbReference type="Proteomes" id="UP000198889">
    <property type="component" value="Unassembled WGS sequence"/>
</dbReference>
<protein>
    <submittedName>
        <fullName evidence="6">DNA-binding transcriptional regulator, LysR family</fullName>
    </submittedName>
</protein>
<dbReference type="InterPro" id="IPR036388">
    <property type="entry name" value="WH-like_DNA-bd_sf"/>
</dbReference>
<dbReference type="GO" id="GO:0003700">
    <property type="term" value="F:DNA-binding transcription factor activity"/>
    <property type="evidence" value="ECO:0007669"/>
    <property type="project" value="InterPro"/>
</dbReference>
<reference evidence="7" key="1">
    <citation type="submission" date="2016-10" db="EMBL/GenBank/DDBJ databases">
        <authorList>
            <person name="Varghese N."/>
            <person name="Submissions S."/>
        </authorList>
    </citation>
    <scope>NUCLEOTIDE SEQUENCE [LARGE SCALE GENOMIC DNA]</scope>
    <source>
        <strain evidence="7">CGMCC 1.1761</strain>
    </source>
</reference>
<name>A0A1G4TU47_9HYPH</name>
<dbReference type="PANTHER" id="PTHR30579">
    <property type="entry name" value="TRANSCRIPTIONAL REGULATOR"/>
    <property type="match status" value="1"/>
</dbReference>
<dbReference type="SUPFAM" id="SSF53850">
    <property type="entry name" value="Periplasmic binding protein-like II"/>
    <property type="match status" value="1"/>
</dbReference>
<evidence type="ECO:0000256" key="2">
    <source>
        <dbReference type="ARBA" id="ARBA00023015"/>
    </source>
</evidence>
<dbReference type="GO" id="GO:0003677">
    <property type="term" value="F:DNA binding"/>
    <property type="evidence" value="ECO:0007669"/>
    <property type="project" value="UniProtKB-KW"/>
</dbReference>
<proteinExistence type="inferred from homology"/>
<evidence type="ECO:0000313" key="7">
    <source>
        <dbReference type="Proteomes" id="UP000198889"/>
    </source>
</evidence>
<dbReference type="AlphaFoldDB" id="A0A1G4TU47"/>
<dbReference type="Gene3D" id="3.40.190.10">
    <property type="entry name" value="Periplasmic binding protein-like II"/>
    <property type="match status" value="2"/>
</dbReference>